<feature type="transmembrane region" description="Helical" evidence="9">
    <location>
        <begin position="59"/>
        <end position="78"/>
    </location>
</feature>
<dbReference type="Pfam" id="PF02653">
    <property type="entry name" value="BPD_transp_2"/>
    <property type="match status" value="1"/>
</dbReference>
<feature type="transmembrane region" description="Helical" evidence="9">
    <location>
        <begin position="132"/>
        <end position="156"/>
    </location>
</feature>
<evidence type="ECO:0000256" key="5">
    <source>
        <dbReference type="ARBA" id="ARBA00022970"/>
    </source>
</evidence>
<name>A0A0D7ETT6_RHOPL</name>
<dbReference type="InterPro" id="IPR052157">
    <property type="entry name" value="BCAA_transport_permease"/>
</dbReference>
<keyword evidence="7 9" id="KW-0472">Membrane</keyword>
<dbReference type="PANTHER" id="PTHR11795">
    <property type="entry name" value="BRANCHED-CHAIN AMINO ACID TRANSPORT SYSTEM PERMEASE PROTEIN LIVH"/>
    <property type="match status" value="1"/>
</dbReference>
<protein>
    <submittedName>
        <fullName evidence="10">ABC transporter permease</fullName>
    </submittedName>
</protein>
<evidence type="ECO:0000256" key="3">
    <source>
        <dbReference type="ARBA" id="ARBA00022475"/>
    </source>
</evidence>
<feature type="transmembrane region" description="Helical" evidence="9">
    <location>
        <begin position="224"/>
        <end position="249"/>
    </location>
</feature>
<gene>
    <name evidence="10" type="ORF">OO17_10290</name>
</gene>
<comment type="caution">
    <text evidence="10">The sequence shown here is derived from an EMBL/GenBank/DDBJ whole genome shotgun (WGS) entry which is preliminary data.</text>
</comment>
<keyword evidence="5" id="KW-0029">Amino-acid transport</keyword>
<evidence type="ECO:0000256" key="7">
    <source>
        <dbReference type="ARBA" id="ARBA00023136"/>
    </source>
</evidence>
<sequence length="288" mass="30299">MLAAQILINALVLGCLYACIAIGFSLVWGVLNVINLMHGSFIVLGAYLAWGLYRSLHIAPWYALLLAAPLFFAIGYLIQRVILNRVITAPVLVTLTLTFGLDLILNNAMIYYLKADYQKLSLVPPMGSVSLFGVVVPVDRLVATVAALGLTFVLYLILRRLRVGRAIVAVRLDRDAAVLMGVDVNVTYAVAFGLGAALAGCAGVLMALIFPISPLTSTAYLGKAFVVCVLGGLGSVSGALAGGILLALIEGVGSAMIGPAHATTLSFALLIVFLIVRPQGLLGRKGFE</sequence>
<dbReference type="CDD" id="cd06582">
    <property type="entry name" value="TM_PBP1_LivH_like"/>
    <property type="match status" value="1"/>
</dbReference>
<evidence type="ECO:0000313" key="10">
    <source>
        <dbReference type="EMBL" id="KIZ44076.1"/>
    </source>
</evidence>
<evidence type="ECO:0000313" key="11">
    <source>
        <dbReference type="Proteomes" id="UP000032515"/>
    </source>
</evidence>
<evidence type="ECO:0000256" key="4">
    <source>
        <dbReference type="ARBA" id="ARBA00022692"/>
    </source>
</evidence>
<dbReference type="RefSeq" id="WP_044409662.1">
    <property type="nucleotide sequence ID" value="NZ_JXXE01000200.1"/>
</dbReference>
<dbReference type="InterPro" id="IPR001851">
    <property type="entry name" value="ABC_transp_permease"/>
</dbReference>
<dbReference type="PANTHER" id="PTHR11795:SF445">
    <property type="entry name" value="AMINO ACID ABC TRANSPORTER PERMEASE PROTEIN"/>
    <property type="match status" value="1"/>
</dbReference>
<accession>A0A0D7ETT6</accession>
<feature type="transmembrane region" description="Helical" evidence="9">
    <location>
        <begin position="255"/>
        <end position="276"/>
    </location>
</feature>
<evidence type="ECO:0000256" key="1">
    <source>
        <dbReference type="ARBA" id="ARBA00004651"/>
    </source>
</evidence>
<organism evidence="10 11">
    <name type="scientific">Rhodopseudomonas palustris</name>
    <dbReference type="NCBI Taxonomy" id="1076"/>
    <lineage>
        <taxon>Bacteria</taxon>
        <taxon>Pseudomonadati</taxon>
        <taxon>Pseudomonadota</taxon>
        <taxon>Alphaproteobacteria</taxon>
        <taxon>Hyphomicrobiales</taxon>
        <taxon>Nitrobacteraceae</taxon>
        <taxon>Rhodopseudomonas</taxon>
    </lineage>
</organism>
<comment type="similarity">
    <text evidence="8">Belongs to the binding-protein-dependent transport system permease family. LivHM subfamily.</text>
</comment>
<evidence type="ECO:0000256" key="9">
    <source>
        <dbReference type="SAM" id="Phobius"/>
    </source>
</evidence>
<dbReference type="OrthoDB" id="9807115at2"/>
<dbReference type="PATRIC" id="fig|1076.23.peg.1447"/>
<dbReference type="Proteomes" id="UP000032515">
    <property type="component" value="Unassembled WGS sequence"/>
</dbReference>
<evidence type="ECO:0000256" key="6">
    <source>
        <dbReference type="ARBA" id="ARBA00022989"/>
    </source>
</evidence>
<keyword evidence="3" id="KW-1003">Cell membrane</keyword>
<comment type="subcellular location">
    <subcellularLocation>
        <location evidence="1">Cell membrane</location>
        <topology evidence="1">Multi-pass membrane protein</topology>
    </subcellularLocation>
</comment>
<dbReference type="GO" id="GO:0022857">
    <property type="term" value="F:transmembrane transporter activity"/>
    <property type="evidence" value="ECO:0007669"/>
    <property type="project" value="InterPro"/>
</dbReference>
<dbReference type="EMBL" id="JXXE01000200">
    <property type="protein sequence ID" value="KIZ44076.1"/>
    <property type="molecule type" value="Genomic_DNA"/>
</dbReference>
<evidence type="ECO:0000256" key="2">
    <source>
        <dbReference type="ARBA" id="ARBA00022448"/>
    </source>
</evidence>
<reference evidence="10 11" key="1">
    <citation type="submission" date="2014-11" db="EMBL/GenBank/DDBJ databases">
        <title>Genomics and ecophysiology of heterotrophic nitrogen fixing bacteria isolated from estuarine surface water.</title>
        <authorList>
            <person name="Bentzon-Tilia M."/>
            <person name="Severin I."/>
            <person name="Hansen L.H."/>
            <person name="Riemann L."/>
        </authorList>
    </citation>
    <scope>NUCLEOTIDE SEQUENCE [LARGE SCALE GENOMIC DNA]</scope>
    <source>
        <strain evidence="10 11">BAL398</strain>
    </source>
</reference>
<dbReference type="AlphaFoldDB" id="A0A0D7ETT6"/>
<feature type="transmembrane region" description="Helical" evidence="9">
    <location>
        <begin position="6"/>
        <end position="28"/>
    </location>
</feature>
<evidence type="ECO:0000256" key="8">
    <source>
        <dbReference type="ARBA" id="ARBA00037998"/>
    </source>
</evidence>
<keyword evidence="6 9" id="KW-1133">Transmembrane helix</keyword>
<dbReference type="GO" id="GO:0006865">
    <property type="term" value="P:amino acid transport"/>
    <property type="evidence" value="ECO:0007669"/>
    <property type="project" value="UniProtKB-KW"/>
</dbReference>
<keyword evidence="2" id="KW-0813">Transport</keyword>
<keyword evidence="4 9" id="KW-0812">Transmembrane</keyword>
<feature type="transmembrane region" description="Helical" evidence="9">
    <location>
        <begin position="90"/>
        <end position="112"/>
    </location>
</feature>
<feature type="transmembrane region" description="Helical" evidence="9">
    <location>
        <begin position="188"/>
        <end position="212"/>
    </location>
</feature>
<dbReference type="GO" id="GO:0005886">
    <property type="term" value="C:plasma membrane"/>
    <property type="evidence" value="ECO:0007669"/>
    <property type="project" value="UniProtKB-SubCell"/>
</dbReference>
<proteinExistence type="inferred from homology"/>